<dbReference type="EMBL" id="DQ257435">
    <property type="protein sequence ID" value="ABB83007.1"/>
    <property type="molecule type" value="Genomic_DNA"/>
</dbReference>
<keyword evidence="2" id="KW-1133">Transmembrane helix</keyword>
<protein>
    <submittedName>
        <fullName evidence="3">Uncharacterized protein</fullName>
    </submittedName>
</protein>
<keyword evidence="2" id="KW-0812">Transmembrane</keyword>
<evidence type="ECO:0000256" key="1">
    <source>
        <dbReference type="SAM" id="MobiDB-lite"/>
    </source>
</evidence>
<dbReference type="PRINTS" id="PR01217">
    <property type="entry name" value="PRICHEXTENSN"/>
</dbReference>
<organism evidence="3">
    <name type="scientific">uncultured organism HF10_3D09</name>
    <dbReference type="NCBI Taxonomy" id="357603"/>
    <lineage>
        <taxon>unclassified sequences</taxon>
        <taxon>environmental samples</taxon>
    </lineage>
</organism>
<dbReference type="AlphaFoldDB" id="Q2Q0C3"/>
<sequence length="376" mass="40372">MADESEPSSDLDEEASMDERDGDEEQVDSFERMDALALPIRAKPLFHNNREDVEEFPLSESKDGLQSTSILVGDGLFRVVKTTLHQDGVPRIDVQMVMDAEVTSFQHIIEKPSQIEIGVPAGFAVFGLVLMMIQSLSAMFVGLSLFLIGIKFLPTKLEQHKLIFSSCGNSHEVTLQTFGAFMPSFRASMALVGPAMADYMKQGVLDASDVNDLHAQLRTPPVQPTNEQQLPQLPIPVTPTEILPMQDSVEPAQITGEVPPVMEPTPDETVQTATAPAGPPVMMSTPPKPIPAPLPPPISPPAAPPIVAPPAVVAPPIPIPIPPPLAPMPSPPGGLNQPVPLDMPMPEAPRVAVQATPDEEPLITQEEQDALLDELA</sequence>
<evidence type="ECO:0000256" key="2">
    <source>
        <dbReference type="SAM" id="Phobius"/>
    </source>
</evidence>
<reference evidence="3" key="1">
    <citation type="journal article" date="2006" name="Nature">
        <title>Proteorhodopsin lateral gene transfer between marine planktonic Bacteria and Archaea.</title>
        <authorList>
            <person name="Frigaard N.U."/>
            <person name="Martinez A."/>
            <person name="Mincer T.J."/>
            <person name="DeLong E.F."/>
        </authorList>
    </citation>
    <scope>NUCLEOTIDE SEQUENCE</scope>
</reference>
<keyword evidence="2" id="KW-0472">Membrane</keyword>
<feature type="region of interest" description="Disordered" evidence="1">
    <location>
        <begin position="357"/>
        <end position="376"/>
    </location>
</feature>
<feature type="transmembrane region" description="Helical" evidence="2">
    <location>
        <begin position="121"/>
        <end position="148"/>
    </location>
</feature>
<proteinExistence type="predicted"/>
<feature type="region of interest" description="Disordered" evidence="1">
    <location>
        <begin position="1"/>
        <end position="29"/>
    </location>
</feature>
<accession>Q2Q0C3</accession>
<feature type="compositionally biased region" description="Acidic residues" evidence="1">
    <location>
        <begin position="1"/>
        <end position="28"/>
    </location>
</feature>
<evidence type="ECO:0000313" key="3">
    <source>
        <dbReference type="EMBL" id="ABB83007.1"/>
    </source>
</evidence>
<name>Q2Q0C3_9ZZZZ</name>